<comment type="caution">
    <text evidence="1">The sequence shown here is derived from an EMBL/GenBank/DDBJ whole genome shotgun (WGS) entry which is preliminary data.</text>
</comment>
<name>A0ACC7P509_9BACL</name>
<protein>
    <submittedName>
        <fullName evidence="1">CobW family GTP-binding protein</fullName>
    </submittedName>
</protein>
<keyword evidence="2" id="KW-1185">Reference proteome</keyword>
<sequence length="347" mass="38274">MSIPVLILSGFLGSGKTTLLLELLAEARSRGLKPGILMNELGKMDVDGEIIGGASQVSVAKLLDGCVCCSKKSELSASLQELLSQKPDVLFVELTGVANPEEVVDALTEPALLGRVLLKQIVTVLDAEYTLEYNSIFSSDKDLVRTLRRQMEVADLILVNKTDLVDAHILQKIEKTVRKHNPLAPLLYTQRSKLDLDILLRGIEPIPEGTAPARQPFRVVKGMASGARMKEPEASEHAAHRHQASFSRIRTFTLQPPADYAISPAKLEQFLGQWGNRLLRAKGYLAQPGHAARRLLQFAGKRVTYSSSTYQGEPYLVLIGMDLDESELLMEWEELLPGTELPTGRKR</sequence>
<accession>A0ACC7P509</accession>
<evidence type="ECO:0000313" key="2">
    <source>
        <dbReference type="Proteomes" id="UP001631969"/>
    </source>
</evidence>
<dbReference type="Proteomes" id="UP001631969">
    <property type="component" value="Unassembled WGS sequence"/>
</dbReference>
<dbReference type="EMBL" id="JBJURJ010000008">
    <property type="protein sequence ID" value="MFM9329397.1"/>
    <property type="molecule type" value="Genomic_DNA"/>
</dbReference>
<reference evidence="1" key="1">
    <citation type="submission" date="2024-12" db="EMBL/GenBank/DDBJ databases">
        <authorList>
            <person name="Wu N."/>
        </authorList>
    </citation>
    <scope>NUCLEOTIDE SEQUENCE</scope>
    <source>
        <strain evidence="1">P15</strain>
    </source>
</reference>
<organism evidence="1 2">
    <name type="scientific">Paenibacillus mesotrionivorans</name>
    <dbReference type="NCBI Taxonomy" id="3160968"/>
    <lineage>
        <taxon>Bacteria</taxon>
        <taxon>Bacillati</taxon>
        <taxon>Bacillota</taxon>
        <taxon>Bacilli</taxon>
        <taxon>Bacillales</taxon>
        <taxon>Paenibacillaceae</taxon>
        <taxon>Paenibacillus</taxon>
    </lineage>
</organism>
<gene>
    <name evidence="1" type="ORF">ACI1P1_13975</name>
</gene>
<evidence type="ECO:0000313" key="1">
    <source>
        <dbReference type="EMBL" id="MFM9329397.1"/>
    </source>
</evidence>
<proteinExistence type="predicted"/>